<dbReference type="EMBL" id="AUNC01000004">
    <property type="protein sequence ID" value="KEO58839.1"/>
    <property type="molecule type" value="Genomic_DNA"/>
</dbReference>
<evidence type="ECO:0000313" key="2">
    <source>
        <dbReference type="Proteomes" id="UP000027463"/>
    </source>
</evidence>
<comment type="caution">
    <text evidence="1">The sequence shown here is derived from an EMBL/GenBank/DDBJ whole genome shotgun (WGS) entry which is preliminary data.</text>
</comment>
<accession>A0ABR4TUU9</accession>
<evidence type="ECO:0000313" key="1">
    <source>
        <dbReference type="EMBL" id="KEO58839.1"/>
    </source>
</evidence>
<protein>
    <submittedName>
        <fullName evidence="1">Uncharacterized protein</fullName>
    </submittedName>
</protein>
<keyword evidence="2" id="KW-1185">Reference proteome</keyword>
<proteinExistence type="predicted"/>
<gene>
    <name evidence="1" type="ORF">SMB34_12540</name>
</gene>
<dbReference type="Proteomes" id="UP000027463">
    <property type="component" value="Unassembled WGS sequence"/>
</dbReference>
<sequence>MESIAQEYNNEVIIPKGFWIAEEASKDIFDRDDWLFLKRIAQLGPTTDTKISDVKVGDKKLNCMHKTQPKRNLSIFYRRIDTNCIMVIGVGRHEKTNKKYDVNWCDGTRKMIDLSKTNQNGSEYLANPIGGTFSFQTLDVVINKDFLEP</sequence>
<name>A0ABR4TUU9_9PROT</name>
<reference evidence="1 2" key="1">
    <citation type="submission" date="2013-07" db="EMBL/GenBank/DDBJ databases">
        <title>Thalassospira permensis NBRC 106175 Genome Sequencing.</title>
        <authorList>
            <person name="Lai Q."/>
            <person name="Shao Z."/>
        </authorList>
    </citation>
    <scope>NUCLEOTIDE SEQUENCE [LARGE SCALE GENOMIC DNA]</scope>
    <source>
        <strain evidence="1 2">NBRC 106175</strain>
    </source>
</reference>
<organism evidence="1 2">
    <name type="scientific">Thalassospira permensis NBRC 106175</name>
    <dbReference type="NCBI Taxonomy" id="1353532"/>
    <lineage>
        <taxon>Bacteria</taxon>
        <taxon>Pseudomonadati</taxon>
        <taxon>Pseudomonadota</taxon>
        <taxon>Alphaproteobacteria</taxon>
        <taxon>Rhodospirillales</taxon>
        <taxon>Thalassospiraceae</taxon>
        <taxon>Thalassospira</taxon>
    </lineage>
</organism>